<dbReference type="RefSeq" id="WP_072718281.1">
    <property type="nucleotide sequence ID" value="NZ_LN889782.1"/>
</dbReference>
<dbReference type="GO" id="GO:0008168">
    <property type="term" value="F:methyltransferase activity"/>
    <property type="evidence" value="ECO:0007669"/>
    <property type="project" value="UniProtKB-KW"/>
</dbReference>
<evidence type="ECO:0000313" key="1">
    <source>
        <dbReference type="EMBL" id="CUR31426.1"/>
    </source>
</evidence>
<proteinExistence type="predicted"/>
<dbReference type="AlphaFoldDB" id="A0A1J1LHB8"/>
<organism evidence="1 2">
    <name type="scientific">Planktothrix tepida PCC 9214</name>
    <dbReference type="NCBI Taxonomy" id="671072"/>
    <lineage>
        <taxon>Bacteria</taxon>
        <taxon>Bacillati</taxon>
        <taxon>Cyanobacteriota</taxon>
        <taxon>Cyanophyceae</taxon>
        <taxon>Oscillatoriophycideae</taxon>
        <taxon>Oscillatoriales</taxon>
        <taxon>Microcoleaceae</taxon>
        <taxon>Planktothrix</taxon>
    </lineage>
</organism>
<name>A0A1J1LHB8_9CYAN</name>
<sequence>MKTPIKSGSLLLKKGRNAYLNLDEEVLNIISSLDIIPVQRNQGIDAILKQNYRGKPVPIRVQRQGESLHKALNLLHKASQAKGALKSILVKTSDDLFELEVTDIPNHVMIREAPAYTVHKVLS</sequence>
<protein>
    <submittedName>
        <fullName evidence="1">DNA modification methyltransferase</fullName>
    </submittedName>
</protein>
<accession>A0A1J1LHB8</accession>
<dbReference type="EMBL" id="CZDF01000132">
    <property type="protein sequence ID" value="CUR31426.1"/>
    <property type="molecule type" value="Genomic_DNA"/>
</dbReference>
<dbReference type="STRING" id="671072.PL9214291017"/>
<dbReference type="Proteomes" id="UP000184315">
    <property type="component" value="Unassembled WGS sequence"/>
</dbReference>
<gene>
    <name evidence="1" type="ORF">PL9214291017</name>
</gene>
<dbReference type="GO" id="GO:0032259">
    <property type="term" value="P:methylation"/>
    <property type="evidence" value="ECO:0007669"/>
    <property type="project" value="UniProtKB-KW"/>
</dbReference>
<evidence type="ECO:0000313" key="2">
    <source>
        <dbReference type="Proteomes" id="UP000184315"/>
    </source>
</evidence>
<reference evidence="2" key="1">
    <citation type="submission" date="2015-10" db="EMBL/GenBank/DDBJ databases">
        <authorList>
            <person name="Regsiter A."/>
            <person name="william w."/>
        </authorList>
    </citation>
    <scope>NUCLEOTIDE SEQUENCE [LARGE SCALE GENOMIC DNA]</scope>
</reference>
<keyword evidence="2" id="KW-1185">Reference proteome</keyword>
<keyword evidence="1" id="KW-0808">Transferase</keyword>
<dbReference type="OrthoDB" id="9800801at2"/>
<keyword evidence="1" id="KW-0489">Methyltransferase</keyword>